<reference evidence="1" key="2">
    <citation type="submission" date="2020-11" db="EMBL/GenBank/DDBJ databases">
        <authorList>
            <person name="McCartney M.A."/>
            <person name="Auch B."/>
            <person name="Kono T."/>
            <person name="Mallez S."/>
            <person name="Becker A."/>
            <person name="Gohl D.M."/>
            <person name="Silverstein K.A.T."/>
            <person name="Koren S."/>
            <person name="Bechman K.B."/>
            <person name="Herman A."/>
            <person name="Abrahante J.E."/>
            <person name="Garbe J."/>
        </authorList>
    </citation>
    <scope>NUCLEOTIDE SEQUENCE</scope>
    <source>
        <strain evidence="1">Duluth1</strain>
        <tissue evidence="1">Whole animal</tissue>
    </source>
</reference>
<name>A0A9D4CIY7_DREPO</name>
<protein>
    <submittedName>
        <fullName evidence="1">Uncharacterized protein</fullName>
    </submittedName>
</protein>
<comment type="caution">
    <text evidence="1">The sequence shown here is derived from an EMBL/GenBank/DDBJ whole genome shotgun (WGS) entry which is preliminary data.</text>
</comment>
<proteinExistence type="predicted"/>
<organism evidence="1 2">
    <name type="scientific">Dreissena polymorpha</name>
    <name type="common">Zebra mussel</name>
    <name type="synonym">Mytilus polymorpha</name>
    <dbReference type="NCBI Taxonomy" id="45954"/>
    <lineage>
        <taxon>Eukaryota</taxon>
        <taxon>Metazoa</taxon>
        <taxon>Spiralia</taxon>
        <taxon>Lophotrochozoa</taxon>
        <taxon>Mollusca</taxon>
        <taxon>Bivalvia</taxon>
        <taxon>Autobranchia</taxon>
        <taxon>Heteroconchia</taxon>
        <taxon>Euheterodonta</taxon>
        <taxon>Imparidentia</taxon>
        <taxon>Neoheterodontei</taxon>
        <taxon>Myida</taxon>
        <taxon>Dreissenoidea</taxon>
        <taxon>Dreissenidae</taxon>
        <taxon>Dreissena</taxon>
    </lineage>
</organism>
<dbReference type="AlphaFoldDB" id="A0A9D4CIY7"/>
<dbReference type="EMBL" id="JAIWYP010000012">
    <property type="protein sequence ID" value="KAH3726184.1"/>
    <property type="molecule type" value="Genomic_DNA"/>
</dbReference>
<sequence length="94" mass="10562">MSNELLFAHAYPGIDSTERIFGSRSRLSEMQYVPIMKLFASSFLLPNKSQEEISNLGNCMMVDLFGGKPNDSLESLRHNIFTKKVATAKTIFIS</sequence>
<dbReference type="Proteomes" id="UP000828390">
    <property type="component" value="Unassembled WGS sequence"/>
</dbReference>
<accession>A0A9D4CIY7</accession>
<reference evidence="1" key="1">
    <citation type="journal article" date="2019" name="bioRxiv">
        <title>The Genome of the Zebra Mussel, Dreissena polymorpha: A Resource for Invasive Species Research.</title>
        <authorList>
            <person name="McCartney M.A."/>
            <person name="Auch B."/>
            <person name="Kono T."/>
            <person name="Mallez S."/>
            <person name="Zhang Y."/>
            <person name="Obille A."/>
            <person name="Becker A."/>
            <person name="Abrahante J.E."/>
            <person name="Garbe J."/>
            <person name="Badalamenti J.P."/>
            <person name="Herman A."/>
            <person name="Mangelson H."/>
            <person name="Liachko I."/>
            <person name="Sullivan S."/>
            <person name="Sone E.D."/>
            <person name="Koren S."/>
            <person name="Silverstein K.A.T."/>
            <person name="Beckman K.B."/>
            <person name="Gohl D.M."/>
        </authorList>
    </citation>
    <scope>NUCLEOTIDE SEQUENCE</scope>
    <source>
        <strain evidence="1">Duluth1</strain>
        <tissue evidence="1">Whole animal</tissue>
    </source>
</reference>
<gene>
    <name evidence="1" type="ORF">DPMN_052041</name>
</gene>
<evidence type="ECO:0000313" key="1">
    <source>
        <dbReference type="EMBL" id="KAH3726184.1"/>
    </source>
</evidence>
<evidence type="ECO:0000313" key="2">
    <source>
        <dbReference type="Proteomes" id="UP000828390"/>
    </source>
</evidence>
<keyword evidence="2" id="KW-1185">Reference proteome</keyword>